<dbReference type="HAMAP" id="MF_01875">
    <property type="entry name" value="Prokaryotic_Ku"/>
    <property type="match status" value="1"/>
</dbReference>
<sequence length="273" mass="30267">MAPRANWKGRMVVGEVGCGVGLYTAASTSDRIAFHTINRATGNRVQRRFVDSETGKPVPREDEVKGYEVDEGDYVLLEDEDLAGAIPESDKVLRLDRFIDCDDVDTLFFDRPYYLAPSDPASVEVFALIRAGMEARSVAALARTVLFRRVRTLLIRPQGLGLVASTLQFEHEVKSPAEVFDEIPKLKLEGEMLDLAAHIIRTKTGRFDPAEFDDRYESALAELVKAKLEGRKIAPRKTKRPEKVVDLLTALRESVGGGDGKKAQKPAPRRKAG</sequence>
<feature type="domain" description="Ku" evidence="4">
    <location>
        <begin position="55"/>
        <end position="185"/>
    </location>
</feature>
<protein>
    <recommendedName>
        <fullName evidence="2">Non-homologous end joining protein Ku</fullName>
    </recommendedName>
</protein>
<dbReference type="Gene3D" id="2.40.290.10">
    <property type="match status" value="1"/>
</dbReference>
<proteinExistence type="inferred from homology"/>
<dbReference type="PANTHER" id="PTHR41251:SF1">
    <property type="entry name" value="NON-HOMOLOGOUS END JOINING PROTEIN KU"/>
    <property type="match status" value="1"/>
</dbReference>
<dbReference type="Proteomes" id="UP001595445">
    <property type="component" value="Unassembled WGS sequence"/>
</dbReference>
<organism evidence="5 6">
    <name type="scientific">Tabrizicola soli</name>
    <dbReference type="NCBI Taxonomy" id="2185115"/>
    <lineage>
        <taxon>Bacteria</taxon>
        <taxon>Pseudomonadati</taxon>
        <taxon>Pseudomonadota</taxon>
        <taxon>Alphaproteobacteria</taxon>
        <taxon>Rhodobacterales</taxon>
        <taxon>Paracoccaceae</taxon>
        <taxon>Tabrizicola</taxon>
    </lineage>
</organism>
<dbReference type="Pfam" id="PF02735">
    <property type="entry name" value="Ku"/>
    <property type="match status" value="1"/>
</dbReference>
<dbReference type="EMBL" id="JBHRSM010000013">
    <property type="protein sequence ID" value="MFC3085924.1"/>
    <property type="molecule type" value="Genomic_DNA"/>
</dbReference>
<keyword evidence="2" id="KW-0234">DNA repair</keyword>
<comment type="subunit">
    <text evidence="2">Homodimer. Interacts with LigD.</text>
</comment>
<evidence type="ECO:0000313" key="6">
    <source>
        <dbReference type="Proteomes" id="UP001595445"/>
    </source>
</evidence>
<feature type="compositionally biased region" description="Basic residues" evidence="3">
    <location>
        <begin position="263"/>
        <end position="273"/>
    </location>
</feature>
<evidence type="ECO:0000256" key="1">
    <source>
        <dbReference type="ARBA" id="ARBA00023125"/>
    </source>
</evidence>
<gene>
    <name evidence="2" type="primary">ku</name>
    <name evidence="5" type="ORF">ACFOD6_07665</name>
</gene>
<dbReference type="SMART" id="SM00559">
    <property type="entry name" value="Ku78"/>
    <property type="match status" value="1"/>
</dbReference>
<dbReference type="NCBIfam" id="TIGR02772">
    <property type="entry name" value="Ku_bact"/>
    <property type="match status" value="1"/>
</dbReference>
<keyword evidence="2" id="KW-0227">DNA damage</keyword>
<dbReference type="InterPro" id="IPR006164">
    <property type="entry name" value="DNA_bd_Ku70/Ku80"/>
</dbReference>
<dbReference type="InterPro" id="IPR016194">
    <property type="entry name" value="SPOC-like_C_dom_sf"/>
</dbReference>
<feature type="region of interest" description="Disordered" evidence="3">
    <location>
        <begin position="254"/>
        <end position="273"/>
    </location>
</feature>
<evidence type="ECO:0000256" key="3">
    <source>
        <dbReference type="SAM" id="MobiDB-lite"/>
    </source>
</evidence>
<evidence type="ECO:0000313" key="5">
    <source>
        <dbReference type="EMBL" id="MFC3085924.1"/>
    </source>
</evidence>
<dbReference type="PIRSF" id="PIRSF006493">
    <property type="entry name" value="Prok_Ku"/>
    <property type="match status" value="1"/>
</dbReference>
<comment type="caution">
    <text evidence="5">The sequence shown here is derived from an EMBL/GenBank/DDBJ whole genome shotgun (WGS) entry which is preliminary data.</text>
</comment>
<reference evidence="6" key="1">
    <citation type="journal article" date="2019" name="Int. J. Syst. Evol. Microbiol.">
        <title>The Global Catalogue of Microorganisms (GCM) 10K type strain sequencing project: providing services to taxonomists for standard genome sequencing and annotation.</title>
        <authorList>
            <consortium name="The Broad Institute Genomics Platform"/>
            <consortium name="The Broad Institute Genome Sequencing Center for Infectious Disease"/>
            <person name="Wu L."/>
            <person name="Ma J."/>
        </authorList>
    </citation>
    <scope>NUCLEOTIDE SEQUENCE [LARGE SCALE GENOMIC DNA]</scope>
    <source>
        <strain evidence="6">KCTC 62102</strain>
    </source>
</reference>
<keyword evidence="6" id="KW-1185">Reference proteome</keyword>
<dbReference type="SUPFAM" id="SSF100939">
    <property type="entry name" value="SPOC domain-like"/>
    <property type="match status" value="1"/>
</dbReference>
<dbReference type="InterPro" id="IPR009187">
    <property type="entry name" value="Prok_Ku"/>
</dbReference>
<evidence type="ECO:0000256" key="2">
    <source>
        <dbReference type="HAMAP-Rule" id="MF_01875"/>
    </source>
</evidence>
<evidence type="ECO:0000259" key="4">
    <source>
        <dbReference type="SMART" id="SM00559"/>
    </source>
</evidence>
<dbReference type="RefSeq" id="WP_197643151.1">
    <property type="nucleotide sequence ID" value="NZ_JAEACP010000008.1"/>
</dbReference>
<name>A0ABV7DTN2_9RHOB</name>
<comment type="function">
    <text evidence="2">With LigD forms a non-homologous end joining (NHEJ) DNA repair enzyme, which repairs dsDNA breaks with reduced fidelity. Binds linear dsDNA with 5'- and 3'- overhangs but not closed circular dsDNA nor ssDNA. Recruits and stimulates the ligase activity of LigD.</text>
</comment>
<keyword evidence="1 2" id="KW-0238">DNA-binding</keyword>
<dbReference type="PANTHER" id="PTHR41251">
    <property type="entry name" value="NON-HOMOLOGOUS END JOINING PROTEIN KU"/>
    <property type="match status" value="1"/>
</dbReference>
<comment type="similarity">
    <text evidence="2">Belongs to the prokaryotic Ku family.</text>
</comment>
<accession>A0ABV7DTN2</accession>
<keyword evidence="2" id="KW-0233">DNA recombination</keyword>